<feature type="compositionally biased region" description="Polar residues" evidence="1">
    <location>
        <begin position="432"/>
        <end position="443"/>
    </location>
</feature>
<evidence type="ECO:0000313" key="2">
    <source>
        <dbReference type="EMBL" id="KAL1796744.1"/>
    </source>
</evidence>
<dbReference type="GeneID" id="96085606"/>
<evidence type="ECO:0000313" key="3">
    <source>
        <dbReference type="Proteomes" id="UP001578633"/>
    </source>
</evidence>
<proteinExistence type="predicted"/>
<keyword evidence="3" id="KW-1185">Reference proteome</keyword>
<dbReference type="EMBL" id="JBHGVX010000004">
    <property type="protein sequence ID" value="KAL1796744.1"/>
    <property type="molecule type" value="Genomic_DNA"/>
</dbReference>
<sequence length="596" mass="66334">MSSRGLPDVLMQKVDDYVDSLAPQIQPRIADELEIFQQKTIDSLETQVVDAFKSLFNKDRQSSSDGSRSGPWNLNDAAPDSYGGQSLPFADEISKLTRSFGQISDEASGDLRDIFDLTSGNRGGAEQSRSADGDFASGARGFLSTALNVVQDHFDDEKGSTGGQSFEIGGLLGMISSTIKDASQNPEEKARLISPEIKQTVGDKLREQHAPIAEQFTRIALDHIKRWLRGNTSTRDLGEGAKAEIAEQVGDLVKGLGSLFGSKKSKNEEASRALDDSGRDGESDGGGGFSRVISDKLSTGLAKVHREVRLEFRKILGQIEKQLFELLPDQFQRPLEKILGGNPFDSQLDRDASGNADRGFGDDIKSKLLGKIRDLVQKVQETLRESILGVVNGGHRKFERQSWVFVQGMVEQKVQRYLPDVKINVPDDIGNENVSVGSPTANTHMGGGYQPPPQPPQGDHRPAPPQSGYSEQGHAPQGYNNSSQYQSHNQYREEPRGDYQDHRAPQYPPPQDYRSEHHAPPHQGYAPQQYQQSQDYRPEHHAPPSQGYNNQGPPDYRSEQYPPPHHGYQQQNYPPQNQQDFPRLEYRDGEYRRPNY</sequence>
<feature type="region of interest" description="Disordered" evidence="1">
    <location>
        <begin position="424"/>
        <end position="596"/>
    </location>
</feature>
<reference evidence="2 3" key="1">
    <citation type="submission" date="2024-09" db="EMBL/GenBank/DDBJ databases">
        <title>T2T genomes of carrot and Alternaria dauci and their utility for understanding host-pathogen interaction during carrot leaf blight disease.</title>
        <authorList>
            <person name="Liu W."/>
            <person name="Xu S."/>
            <person name="Ou C."/>
            <person name="Liu X."/>
            <person name="Zhuang F."/>
            <person name="Deng X.W."/>
        </authorList>
    </citation>
    <scope>NUCLEOTIDE SEQUENCE [LARGE SCALE GENOMIC DNA]</scope>
    <source>
        <strain evidence="2 3">A2016</strain>
    </source>
</reference>
<dbReference type="Proteomes" id="UP001578633">
    <property type="component" value="Chromosome 4"/>
</dbReference>
<feature type="region of interest" description="Disordered" evidence="1">
    <location>
        <begin position="59"/>
        <end position="85"/>
    </location>
</feature>
<accession>A0ABR3UMD0</accession>
<feature type="compositionally biased region" description="Low complexity" evidence="1">
    <location>
        <begin position="566"/>
        <end position="579"/>
    </location>
</feature>
<dbReference type="RefSeq" id="XP_069307328.1">
    <property type="nucleotide sequence ID" value="XM_069451473.1"/>
</dbReference>
<feature type="compositionally biased region" description="Low complexity" evidence="1">
    <location>
        <begin position="521"/>
        <end position="535"/>
    </location>
</feature>
<feature type="compositionally biased region" description="Basic and acidic residues" evidence="1">
    <location>
        <begin position="490"/>
        <end position="504"/>
    </location>
</feature>
<gene>
    <name evidence="2" type="ORF">ACET3X_005284</name>
</gene>
<comment type="caution">
    <text evidence="2">The sequence shown here is derived from an EMBL/GenBank/DDBJ whole genome shotgun (WGS) entry which is preliminary data.</text>
</comment>
<feature type="region of interest" description="Disordered" evidence="1">
    <location>
        <begin position="267"/>
        <end position="288"/>
    </location>
</feature>
<protein>
    <submittedName>
        <fullName evidence="2">Uncharacterized protein</fullName>
    </submittedName>
</protein>
<organism evidence="2 3">
    <name type="scientific">Alternaria dauci</name>
    <dbReference type="NCBI Taxonomy" id="48095"/>
    <lineage>
        <taxon>Eukaryota</taxon>
        <taxon>Fungi</taxon>
        <taxon>Dikarya</taxon>
        <taxon>Ascomycota</taxon>
        <taxon>Pezizomycotina</taxon>
        <taxon>Dothideomycetes</taxon>
        <taxon>Pleosporomycetidae</taxon>
        <taxon>Pleosporales</taxon>
        <taxon>Pleosporineae</taxon>
        <taxon>Pleosporaceae</taxon>
        <taxon>Alternaria</taxon>
        <taxon>Alternaria sect. Porri</taxon>
    </lineage>
</organism>
<feature type="compositionally biased region" description="Basic and acidic residues" evidence="1">
    <location>
        <begin position="582"/>
        <end position="596"/>
    </location>
</feature>
<evidence type="ECO:0000256" key="1">
    <source>
        <dbReference type="SAM" id="MobiDB-lite"/>
    </source>
</evidence>
<name>A0ABR3UMD0_9PLEO</name>
<feature type="compositionally biased region" description="Basic and acidic residues" evidence="1">
    <location>
        <begin position="267"/>
        <end position="282"/>
    </location>
</feature>
<feature type="compositionally biased region" description="Polar residues" evidence="1">
    <location>
        <begin position="478"/>
        <end position="489"/>
    </location>
</feature>